<evidence type="ECO:0000259" key="5">
    <source>
        <dbReference type="Pfam" id="PF00828"/>
    </source>
</evidence>
<keyword evidence="3" id="KW-0687">Ribonucleoprotein</keyword>
<feature type="domain" description="Large ribosomal subunit protein uL15/eL18" evidence="5">
    <location>
        <begin position="79"/>
        <end position="142"/>
    </location>
</feature>
<proteinExistence type="inferred from homology"/>
<gene>
    <name evidence="6" type="primary">rplO_11</name>
    <name evidence="6" type="ORF">GALL_325270</name>
</gene>
<dbReference type="GO" id="GO:0022625">
    <property type="term" value="C:cytosolic large ribosomal subunit"/>
    <property type="evidence" value="ECO:0007669"/>
    <property type="project" value="TreeGrafter"/>
</dbReference>
<dbReference type="InterPro" id="IPR005749">
    <property type="entry name" value="Ribosomal_uL15_bac-type"/>
</dbReference>
<dbReference type="GO" id="GO:0006412">
    <property type="term" value="P:translation"/>
    <property type="evidence" value="ECO:0007669"/>
    <property type="project" value="InterPro"/>
</dbReference>
<dbReference type="AlphaFoldDB" id="A0A1J5QQH0"/>
<evidence type="ECO:0000256" key="1">
    <source>
        <dbReference type="ARBA" id="ARBA00007320"/>
    </source>
</evidence>
<comment type="caution">
    <text evidence="6">The sequence shown here is derived from an EMBL/GenBank/DDBJ whole genome shotgun (WGS) entry which is preliminary data.</text>
</comment>
<evidence type="ECO:0000256" key="4">
    <source>
        <dbReference type="SAM" id="MobiDB-lite"/>
    </source>
</evidence>
<evidence type="ECO:0000256" key="2">
    <source>
        <dbReference type="ARBA" id="ARBA00022980"/>
    </source>
</evidence>
<dbReference type="Pfam" id="PF00828">
    <property type="entry name" value="Ribosomal_L27A"/>
    <property type="match status" value="1"/>
</dbReference>
<dbReference type="InterPro" id="IPR036227">
    <property type="entry name" value="Ribosomal_uL15/eL18_sf"/>
</dbReference>
<dbReference type="NCBIfam" id="TIGR01071">
    <property type="entry name" value="rplO_bact"/>
    <property type="match status" value="1"/>
</dbReference>
<evidence type="ECO:0000313" key="6">
    <source>
        <dbReference type="EMBL" id="OIQ85642.1"/>
    </source>
</evidence>
<reference evidence="6" key="1">
    <citation type="submission" date="2016-10" db="EMBL/GenBank/DDBJ databases">
        <title>Sequence of Gallionella enrichment culture.</title>
        <authorList>
            <person name="Poehlein A."/>
            <person name="Muehling M."/>
            <person name="Daniel R."/>
        </authorList>
    </citation>
    <scope>NUCLEOTIDE SEQUENCE</scope>
</reference>
<accession>A0A1J5QQH0</accession>
<dbReference type="InterPro" id="IPR030878">
    <property type="entry name" value="Ribosomal_uL15"/>
</dbReference>
<dbReference type="PANTHER" id="PTHR12934">
    <property type="entry name" value="50S RIBOSOMAL PROTEIN L15"/>
    <property type="match status" value="1"/>
</dbReference>
<dbReference type="PANTHER" id="PTHR12934:SF11">
    <property type="entry name" value="LARGE RIBOSOMAL SUBUNIT PROTEIN UL15M"/>
    <property type="match status" value="1"/>
</dbReference>
<dbReference type="SUPFAM" id="SSF52080">
    <property type="entry name" value="Ribosomal proteins L15p and L18e"/>
    <property type="match status" value="1"/>
</dbReference>
<comment type="similarity">
    <text evidence="1">Belongs to the universal ribosomal protein uL15 family.</text>
</comment>
<keyword evidence="2 6" id="KW-0689">Ribosomal protein</keyword>
<feature type="compositionally biased region" description="Gly residues" evidence="4">
    <location>
        <begin position="21"/>
        <end position="31"/>
    </location>
</feature>
<dbReference type="InterPro" id="IPR021131">
    <property type="entry name" value="Ribosomal_uL15/eL18"/>
</dbReference>
<feature type="region of interest" description="Disordered" evidence="4">
    <location>
        <begin position="1"/>
        <end position="54"/>
    </location>
</feature>
<organism evidence="6">
    <name type="scientific">mine drainage metagenome</name>
    <dbReference type="NCBI Taxonomy" id="410659"/>
    <lineage>
        <taxon>unclassified sequences</taxon>
        <taxon>metagenomes</taxon>
        <taxon>ecological metagenomes</taxon>
    </lineage>
</organism>
<protein>
    <submittedName>
        <fullName evidence="6">50S ribosomal protein L15</fullName>
    </submittedName>
</protein>
<dbReference type="EMBL" id="MLJW01000531">
    <property type="protein sequence ID" value="OIQ85642.1"/>
    <property type="molecule type" value="Genomic_DNA"/>
</dbReference>
<dbReference type="HAMAP" id="MF_01341">
    <property type="entry name" value="Ribosomal_uL15"/>
    <property type="match status" value="1"/>
</dbReference>
<sequence>MELNTIQPAPGSTHASKRVGRGIGSGLGKTAGRGHKGQKSRAGGYHKVGFEGGQMPLQRRLPKRGFKSPTAKFKAEVRLSELAKVAGEQVDLLSLKAAGLVPDHATSARIFASGKVERAFTVAGVGVTAGARAAIEAAGGKVADAAQAEQA</sequence>
<dbReference type="GO" id="GO:0003735">
    <property type="term" value="F:structural constituent of ribosome"/>
    <property type="evidence" value="ECO:0007669"/>
    <property type="project" value="InterPro"/>
</dbReference>
<evidence type="ECO:0000256" key="3">
    <source>
        <dbReference type="ARBA" id="ARBA00023274"/>
    </source>
</evidence>
<dbReference type="Gene3D" id="3.100.10.10">
    <property type="match status" value="1"/>
</dbReference>
<name>A0A1J5QQH0_9ZZZZ</name>